<protein>
    <recommendedName>
        <fullName evidence="2">Transposase IS4-like domain-containing protein</fullName>
    </recommendedName>
</protein>
<comment type="caution">
    <text evidence="3">The sequence shown here is derived from an EMBL/GenBank/DDBJ whole genome shotgun (WGS) entry which is preliminary data.</text>
</comment>
<dbReference type="EMBL" id="JACHXK010000022">
    <property type="protein sequence ID" value="MBB3113854.1"/>
    <property type="molecule type" value="Genomic_DNA"/>
</dbReference>
<proteinExistence type="predicted"/>
<dbReference type="GO" id="GO:0004803">
    <property type="term" value="F:transposase activity"/>
    <property type="evidence" value="ECO:0007669"/>
    <property type="project" value="InterPro"/>
</dbReference>
<keyword evidence="4" id="KW-1185">Reference proteome</keyword>
<name>A0A7W5B3Q9_9BACL</name>
<dbReference type="PANTHER" id="PTHR33258:SF1">
    <property type="entry name" value="TRANSPOSASE INSL FOR INSERTION SEQUENCE ELEMENT IS186A-RELATED"/>
    <property type="match status" value="1"/>
</dbReference>
<gene>
    <name evidence="3" type="ORF">FHS18_005967</name>
</gene>
<dbReference type="SUPFAM" id="SSF53098">
    <property type="entry name" value="Ribonuclease H-like"/>
    <property type="match status" value="1"/>
</dbReference>
<dbReference type="Pfam" id="PF01609">
    <property type="entry name" value="DDE_Tnp_1"/>
    <property type="match status" value="1"/>
</dbReference>
<dbReference type="InterPro" id="IPR002559">
    <property type="entry name" value="Transposase_11"/>
</dbReference>
<reference evidence="3 4" key="1">
    <citation type="submission" date="2020-08" db="EMBL/GenBank/DDBJ databases">
        <title>Genomic Encyclopedia of Type Strains, Phase III (KMG-III): the genomes of soil and plant-associated and newly described type strains.</title>
        <authorList>
            <person name="Whitman W."/>
        </authorList>
    </citation>
    <scope>NUCLEOTIDE SEQUENCE [LARGE SCALE GENOMIC DNA]</scope>
    <source>
        <strain evidence="3 4">CECT 5862</strain>
    </source>
</reference>
<dbReference type="RefSeq" id="WP_183603919.1">
    <property type="nucleotide sequence ID" value="NZ_JACHXK010000022.1"/>
</dbReference>
<evidence type="ECO:0000313" key="3">
    <source>
        <dbReference type="EMBL" id="MBB3113854.1"/>
    </source>
</evidence>
<sequence length="200" mass="23409">VHVVVSKRRARKLADKGVYVPAETAFDVRVLKVTLDTGVEEILITNLTTEELPYAESKALYNKRWGIEERFKTLKQKFEIENFSAQKPQLVEQDFYATIFLSNIASIMEEDAAQELEESGRIQTLKYDEYKINKSILIGKMRDRLIDLMLEVNEKRREKMYVRLMAELQRHIVPVKPGRSFPRKKQPDGNSYSIKKRRSL</sequence>
<dbReference type="AlphaFoldDB" id="A0A7W5B3Q9"/>
<feature type="non-terminal residue" evidence="3">
    <location>
        <position position="1"/>
    </location>
</feature>
<dbReference type="GO" id="GO:0003677">
    <property type="term" value="F:DNA binding"/>
    <property type="evidence" value="ECO:0007669"/>
    <property type="project" value="InterPro"/>
</dbReference>
<organism evidence="3 4">
    <name type="scientific">Paenibacillus phyllosphaerae</name>
    <dbReference type="NCBI Taxonomy" id="274593"/>
    <lineage>
        <taxon>Bacteria</taxon>
        <taxon>Bacillati</taxon>
        <taxon>Bacillota</taxon>
        <taxon>Bacilli</taxon>
        <taxon>Bacillales</taxon>
        <taxon>Paenibacillaceae</taxon>
        <taxon>Paenibacillus</taxon>
    </lineage>
</organism>
<dbReference type="Gene3D" id="3.90.350.10">
    <property type="entry name" value="Transposase Inhibitor Protein From Tn5, Chain A, domain 1"/>
    <property type="match status" value="1"/>
</dbReference>
<dbReference type="PANTHER" id="PTHR33258">
    <property type="entry name" value="TRANSPOSASE INSL FOR INSERTION SEQUENCE ELEMENT IS186A-RELATED"/>
    <property type="match status" value="1"/>
</dbReference>
<evidence type="ECO:0000256" key="1">
    <source>
        <dbReference type="SAM" id="MobiDB-lite"/>
    </source>
</evidence>
<dbReference type="InterPro" id="IPR012337">
    <property type="entry name" value="RNaseH-like_sf"/>
</dbReference>
<feature type="domain" description="Transposase IS4-like" evidence="2">
    <location>
        <begin position="16"/>
        <end position="103"/>
    </location>
</feature>
<dbReference type="GO" id="GO:0006313">
    <property type="term" value="P:DNA transposition"/>
    <property type="evidence" value="ECO:0007669"/>
    <property type="project" value="InterPro"/>
</dbReference>
<evidence type="ECO:0000259" key="2">
    <source>
        <dbReference type="Pfam" id="PF01609"/>
    </source>
</evidence>
<accession>A0A7W5B3Q9</accession>
<evidence type="ECO:0000313" key="4">
    <source>
        <dbReference type="Proteomes" id="UP000570361"/>
    </source>
</evidence>
<dbReference type="Proteomes" id="UP000570361">
    <property type="component" value="Unassembled WGS sequence"/>
</dbReference>
<feature type="region of interest" description="Disordered" evidence="1">
    <location>
        <begin position="176"/>
        <end position="200"/>
    </location>
</feature>